<feature type="compositionally biased region" description="Basic residues" evidence="1">
    <location>
        <begin position="388"/>
        <end position="410"/>
    </location>
</feature>
<dbReference type="PANTHER" id="PTHR34239:SF2">
    <property type="entry name" value="TRANSPOSABLE ELEMENT P TRANSPOSASE_THAP9 CONSERVED DOMAIN-CONTAINING PROTEIN"/>
    <property type="match status" value="1"/>
</dbReference>
<name>A0A1Y1MNG5_PHOPY</name>
<protein>
    <submittedName>
        <fullName evidence="2">Uncharacterized protein</fullName>
    </submittedName>
</protein>
<proteinExistence type="predicted"/>
<feature type="region of interest" description="Disordered" evidence="1">
    <location>
        <begin position="351"/>
        <end position="410"/>
    </location>
</feature>
<feature type="compositionally biased region" description="Low complexity" evidence="1">
    <location>
        <begin position="39"/>
        <end position="52"/>
    </location>
</feature>
<feature type="compositionally biased region" description="Polar residues" evidence="1">
    <location>
        <begin position="70"/>
        <end position="81"/>
    </location>
</feature>
<organism evidence="2">
    <name type="scientific">Photinus pyralis</name>
    <name type="common">Common eastern firefly</name>
    <name type="synonym">Lampyris pyralis</name>
    <dbReference type="NCBI Taxonomy" id="7054"/>
    <lineage>
        <taxon>Eukaryota</taxon>
        <taxon>Metazoa</taxon>
        <taxon>Ecdysozoa</taxon>
        <taxon>Arthropoda</taxon>
        <taxon>Hexapoda</taxon>
        <taxon>Insecta</taxon>
        <taxon>Pterygota</taxon>
        <taxon>Neoptera</taxon>
        <taxon>Endopterygota</taxon>
        <taxon>Coleoptera</taxon>
        <taxon>Polyphaga</taxon>
        <taxon>Elateriformia</taxon>
        <taxon>Elateroidea</taxon>
        <taxon>Lampyridae</taxon>
        <taxon>Lampyrinae</taxon>
        <taxon>Photinus</taxon>
    </lineage>
</organism>
<evidence type="ECO:0000256" key="1">
    <source>
        <dbReference type="SAM" id="MobiDB-lite"/>
    </source>
</evidence>
<sequence>MGKSRKHRSRSRSVSKRELRDRLRRLESLLVSNKENLPRHYNSSGASSSGHCSRSRSNRDHSPRNGCGDTRNSNLFSSGSRYTRHTSSPHASLSTTPSPSSRRDRSPRVSLSHRDSPDLQVTFSPRPSASPEPPLVIRDDAITEPLVDENILSLENIPLDIDEFADVLGNDGPVKSTQAANLHEAIASRWTHILQNGVSLETLQKLSEQYSIPGNCSLLAPPVLNPEILSVLASDRSARDNSYKEIHSRTATALTAMGRAMSLLLQDSSIAKDLRDAILMPLGDASRILVNSLFVISDTRRKLIVPTLNNNIKEALEKTKPGELLFGANVSECVRDAKSIQTAGKELKASTGTRFSTARGGRSESFRRRDSRAFATERDGRPLNRFGPTRHRGVTRSSRGHKPHLKSYKR</sequence>
<dbReference type="PANTHER" id="PTHR34239">
    <property type="entry name" value="APPLE DOMAIN-CONTAINING PROTEIN"/>
    <property type="match status" value="1"/>
</dbReference>
<reference evidence="2" key="1">
    <citation type="journal article" date="2016" name="Sci. Rep.">
        <title>Molecular characterization of firefly nuptial gifts: a multi-omics approach sheds light on postcopulatory sexual selection.</title>
        <authorList>
            <person name="Al-Wathiqui N."/>
            <person name="Fallon T.R."/>
            <person name="South A."/>
            <person name="Weng J.K."/>
            <person name="Lewis S.M."/>
        </authorList>
    </citation>
    <scope>NUCLEOTIDE SEQUENCE</scope>
</reference>
<feature type="compositionally biased region" description="Low complexity" evidence="1">
    <location>
        <begin position="86"/>
        <end position="100"/>
    </location>
</feature>
<feature type="region of interest" description="Disordered" evidence="1">
    <location>
        <begin position="1"/>
        <end position="135"/>
    </location>
</feature>
<feature type="compositionally biased region" description="Basic and acidic residues" evidence="1">
    <location>
        <begin position="361"/>
        <end position="382"/>
    </location>
</feature>
<dbReference type="AlphaFoldDB" id="A0A1Y1MNG5"/>
<accession>A0A1Y1MNG5</accession>
<feature type="compositionally biased region" description="Basic and acidic residues" evidence="1">
    <location>
        <begin position="101"/>
        <end position="117"/>
    </location>
</feature>
<evidence type="ECO:0000313" key="2">
    <source>
        <dbReference type="EMBL" id="JAV85985.1"/>
    </source>
</evidence>
<feature type="compositionally biased region" description="Basic and acidic residues" evidence="1">
    <location>
        <begin position="15"/>
        <end position="27"/>
    </location>
</feature>
<feature type="compositionally biased region" description="Basic residues" evidence="1">
    <location>
        <begin position="1"/>
        <end position="14"/>
    </location>
</feature>
<dbReference type="EMBL" id="GEZM01029705">
    <property type="protein sequence ID" value="JAV85985.1"/>
    <property type="molecule type" value="Transcribed_RNA"/>
</dbReference>